<evidence type="ECO:0000256" key="9">
    <source>
        <dbReference type="ARBA" id="ARBA00023002"/>
    </source>
</evidence>
<keyword evidence="9 14" id="KW-0560">Oxidoreductase</keyword>
<evidence type="ECO:0000256" key="10">
    <source>
        <dbReference type="ARBA" id="ARBA00023004"/>
    </source>
</evidence>
<evidence type="ECO:0000256" key="14">
    <source>
        <dbReference type="RuleBase" id="RU000461"/>
    </source>
</evidence>
<dbReference type="InterPro" id="IPR050476">
    <property type="entry name" value="Insect_CytP450_Detox"/>
</dbReference>
<dbReference type="PRINTS" id="PR00463">
    <property type="entry name" value="EP450I"/>
</dbReference>
<dbReference type="Gene3D" id="1.10.630.10">
    <property type="entry name" value="Cytochrome P450"/>
    <property type="match status" value="1"/>
</dbReference>
<dbReference type="PANTHER" id="PTHR24292:SF100">
    <property type="entry name" value="CYTOCHROME P450 6A16, ISOFORM B-RELATED"/>
    <property type="match status" value="1"/>
</dbReference>
<keyword evidence="10 13" id="KW-0408">Iron</keyword>
<keyword evidence="16" id="KW-1185">Reference proteome</keyword>
<dbReference type="CDD" id="cd11056">
    <property type="entry name" value="CYP6-like"/>
    <property type="match status" value="1"/>
</dbReference>
<evidence type="ECO:0000256" key="6">
    <source>
        <dbReference type="ARBA" id="ARBA00022723"/>
    </source>
</evidence>
<dbReference type="EMBL" id="LJIG01009666">
    <property type="protein sequence ID" value="KRT82623.1"/>
    <property type="molecule type" value="Genomic_DNA"/>
</dbReference>
<evidence type="ECO:0000256" key="12">
    <source>
        <dbReference type="ARBA" id="ARBA00023136"/>
    </source>
</evidence>
<dbReference type="PROSITE" id="PS00086">
    <property type="entry name" value="CYTOCHROME_P450"/>
    <property type="match status" value="1"/>
</dbReference>
<gene>
    <name evidence="15" type="ORF">AMK59_4584</name>
</gene>
<dbReference type="PANTHER" id="PTHR24292">
    <property type="entry name" value="CYTOCHROME P450"/>
    <property type="match status" value="1"/>
</dbReference>
<comment type="subcellular location">
    <subcellularLocation>
        <location evidence="3">Endoplasmic reticulum membrane</location>
        <topology evidence="3">Peripheral membrane protein</topology>
    </subcellularLocation>
    <subcellularLocation>
        <location evidence="2">Microsome membrane</location>
        <topology evidence="2">Peripheral membrane protein</topology>
    </subcellularLocation>
</comment>
<dbReference type="GO" id="GO:0016705">
    <property type="term" value="F:oxidoreductase activity, acting on paired donors, with incorporation or reduction of molecular oxygen"/>
    <property type="evidence" value="ECO:0007669"/>
    <property type="project" value="InterPro"/>
</dbReference>
<evidence type="ECO:0000256" key="8">
    <source>
        <dbReference type="ARBA" id="ARBA00022848"/>
    </source>
</evidence>
<dbReference type="Pfam" id="PF00067">
    <property type="entry name" value="p450"/>
    <property type="match status" value="1"/>
</dbReference>
<evidence type="ECO:0000256" key="3">
    <source>
        <dbReference type="ARBA" id="ARBA00004406"/>
    </source>
</evidence>
<evidence type="ECO:0000313" key="15">
    <source>
        <dbReference type="EMBL" id="KRT82623.1"/>
    </source>
</evidence>
<dbReference type="GO" id="GO:0005789">
    <property type="term" value="C:endoplasmic reticulum membrane"/>
    <property type="evidence" value="ECO:0007669"/>
    <property type="project" value="UniProtKB-SubCell"/>
</dbReference>
<evidence type="ECO:0000256" key="2">
    <source>
        <dbReference type="ARBA" id="ARBA00004174"/>
    </source>
</evidence>
<dbReference type="GO" id="GO:0020037">
    <property type="term" value="F:heme binding"/>
    <property type="evidence" value="ECO:0007669"/>
    <property type="project" value="InterPro"/>
</dbReference>
<dbReference type="GO" id="GO:0005506">
    <property type="term" value="F:iron ion binding"/>
    <property type="evidence" value="ECO:0007669"/>
    <property type="project" value="InterPro"/>
</dbReference>
<evidence type="ECO:0000256" key="13">
    <source>
        <dbReference type="PIRSR" id="PIRSR602401-1"/>
    </source>
</evidence>
<comment type="similarity">
    <text evidence="4 14">Belongs to the cytochrome P450 family.</text>
</comment>
<dbReference type="InterPro" id="IPR002401">
    <property type="entry name" value="Cyt_P450_E_grp-I"/>
</dbReference>
<feature type="non-terminal residue" evidence="15">
    <location>
        <position position="502"/>
    </location>
</feature>
<keyword evidence="12" id="KW-0472">Membrane</keyword>
<protein>
    <submittedName>
        <fullName evidence="15">Cytochrome P450</fullName>
    </submittedName>
</protein>
<dbReference type="AlphaFoldDB" id="A0A0T6B5G2"/>
<dbReference type="PRINTS" id="PR00385">
    <property type="entry name" value="P450"/>
</dbReference>
<keyword evidence="11 14" id="KW-0503">Monooxygenase</keyword>
<sequence length="502" mass="58072">MTDAIKCTRSISKPAEASVHSLAAIMMIYFESGQTYPKSEFIRRRNVPTPKPRFFFGHSQNPLARTSTSFQHIKTIYDQMRAHKYDYCGIYIFIRAFFMPLSPDHIKDIMLKDFAHFVDRGMYSNERDDPLSVHLLSLQGQKWKSLRAKLTPTFSSSKLKMMFGTLLDCGNQMLKSMEQLSKNPLDIKEICACYTTDVIGSCAFGVDCNSFAETESEFRKYGRKALDLSIETLLRLSIMILGNAAKKLRIKLIDSQVSKFFLNVIKTALQHRKENQIVRNDFLQLLIELKEKNQLNTEEIAAQAYLFFLAGFETSSTTMAFCMLELAGNESIQDKVREEIFQVFDKYNGKLLYESLTDMKYLGQVIDETLRLYPSIPFISRVCTKDYKIHNSEVVIEKGTRVFLPVYALHRDPEYYPSPDNFNPDRFNDENKSKRHPFVYLPFGEGPRVCIGQRFGLMQVKMGLAILLKNYKFTVNRRTKLPVEFECNNFLLRVKGDIWLDA</sequence>
<dbReference type="FunFam" id="1.10.630.10:FF:000042">
    <property type="entry name" value="Cytochrome P450"/>
    <property type="match status" value="1"/>
</dbReference>
<dbReference type="Proteomes" id="UP000051574">
    <property type="component" value="Unassembled WGS sequence"/>
</dbReference>
<name>A0A0T6B5G2_9SCAR</name>
<evidence type="ECO:0000256" key="5">
    <source>
        <dbReference type="ARBA" id="ARBA00022617"/>
    </source>
</evidence>
<reference evidence="15 16" key="1">
    <citation type="submission" date="2015-09" db="EMBL/GenBank/DDBJ databases">
        <title>Draft genome of the scarab beetle Oryctes borbonicus.</title>
        <authorList>
            <person name="Meyer J.M."/>
            <person name="Markov G.V."/>
            <person name="Baskaran P."/>
            <person name="Herrmann M."/>
            <person name="Sommer R.J."/>
            <person name="Roedelsperger C."/>
        </authorList>
    </citation>
    <scope>NUCLEOTIDE SEQUENCE [LARGE SCALE GENOMIC DNA]</scope>
    <source>
        <strain evidence="15">OB123</strain>
        <tissue evidence="15">Whole animal</tissue>
    </source>
</reference>
<feature type="binding site" description="axial binding residue" evidence="13">
    <location>
        <position position="450"/>
    </location>
    <ligand>
        <name>heme</name>
        <dbReference type="ChEBI" id="CHEBI:30413"/>
    </ligand>
    <ligandPart>
        <name>Fe</name>
        <dbReference type="ChEBI" id="CHEBI:18248"/>
    </ligandPart>
</feature>
<dbReference type="SUPFAM" id="SSF48264">
    <property type="entry name" value="Cytochrome P450"/>
    <property type="match status" value="1"/>
</dbReference>
<dbReference type="InterPro" id="IPR036396">
    <property type="entry name" value="Cyt_P450_sf"/>
</dbReference>
<comment type="caution">
    <text evidence="15">The sequence shown here is derived from an EMBL/GenBank/DDBJ whole genome shotgun (WGS) entry which is preliminary data.</text>
</comment>
<evidence type="ECO:0000256" key="11">
    <source>
        <dbReference type="ARBA" id="ARBA00023033"/>
    </source>
</evidence>
<keyword evidence="6 13" id="KW-0479">Metal-binding</keyword>
<keyword evidence="7" id="KW-0256">Endoplasmic reticulum</keyword>
<evidence type="ECO:0000256" key="7">
    <source>
        <dbReference type="ARBA" id="ARBA00022824"/>
    </source>
</evidence>
<organism evidence="15 16">
    <name type="scientific">Oryctes borbonicus</name>
    <dbReference type="NCBI Taxonomy" id="1629725"/>
    <lineage>
        <taxon>Eukaryota</taxon>
        <taxon>Metazoa</taxon>
        <taxon>Ecdysozoa</taxon>
        <taxon>Arthropoda</taxon>
        <taxon>Hexapoda</taxon>
        <taxon>Insecta</taxon>
        <taxon>Pterygota</taxon>
        <taxon>Neoptera</taxon>
        <taxon>Endopterygota</taxon>
        <taxon>Coleoptera</taxon>
        <taxon>Polyphaga</taxon>
        <taxon>Scarabaeiformia</taxon>
        <taxon>Scarabaeidae</taxon>
        <taxon>Dynastinae</taxon>
        <taxon>Oryctes</taxon>
    </lineage>
</organism>
<dbReference type="OrthoDB" id="2789670at2759"/>
<evidence type="ECO:0000256" key="1">
    <source>
        <dbReference type="ARBA" id="ARBA00001971"/>
    </source>
</evidence>
<evidence type="ECO:0000313" key="16">
    <source>
        <dbReference type="Proteomes" id="UP000051574"/>
    </source>
</evidence>
<dbReference type="InterPro" id="IPR017972">
    <property type="entry name" value="Cyt_P450_CS"/>
</dbReference>
<accession>A0A0T6B5G2</accession>
<keyword evidence="8" id="KW-0492">Microsome</keyword>
<dbReference type="InterPro" id="IPR001128">
    <property type="entry name" value="Cyt_P450"/>
</dbReference>
<comment type="cofactor">
    <cofactor evidence="1 13">
        <name>heme</name>
        <dbReference type="ChEBI" id="CHEBI:30413"/>
    </cofactor>
</comment>
<keyword evidence="5 13" id="KW-0349">Heme</keyword>
<proteinExistence type="inferred from homology"/>
<dbReference type="GO" id="GO:0004497">
    <property type="term" value="F:monooxygenase activity"/>
    <property type="evidence" value="ECO:0007669"/>
    <property type="project" value="UniProtKB-KW"/>
</dbReference>
<evidence type="ECO:0000256" key="4">
    <source>
        <dbReference type="ARBA" id="ARBA00010617"/>
    </source>
</evidence>